<evidence type="ECO:0000313" key="1">
    <source>
        <dbReference type="EMBL" id="ANO39903.1"/>
    </source>
</evidence>
<accession>A0A193KWQ3</accession>
<sequence>MDFSELIEKYGVERISSLTSRLLEIKRTGVGLVNLLLNLINENFIHFDSNRSPCGFEKEDHVLILQIIPLLRI</sequence>
<name>A0A193KWQ3_9CLOS</name>
<dbReference type="EMBL" id="KT069221">
    <property type="protein sequence ID" value="ANO39903.1"/>
    <property type="molecule type" value="Genomic_RNA"/>
</dbReference>
<proteinExistence type="predicted"/>
<protein>
    <submittedName>
        <fullName evidence="1">p8</fullName>
    </submittedName>
</protein>
<organism evidence="1">
    <name type="scientific">Sweet potato chlorotic stunt virus</name>
    <dbReference type="NCBI Taxonomy" id="81931"/>
    <lineage>
        <taxon>Viruses</taxon>
        <taxon>Riboviria</taxon>
        <taxon>Orthornavirae</taxon>
        <taxon>Kitrinoviricota</taxon>
        <taxon>Alsuviricetes</taxon>
        <taxon>Martellivirales</taxon>
        <taxon>Closteroviridae</taxon>
        <taxon>Crinivirus</taxon>
        <taxon>Crinivirus ipomeae</taxon>
    </lineage>
</organism>
<reference evidence="1" key="1">
    <citation type="submission" date="2015-06" db="EMBL/GenBank/DDBJ databases">
        <title>The detection of sweetpotato viruses in South Africa using next generation sequencing.</title>
        <authorList>
            <person name="Nhlapo T.F."/>
            <person name="Rees J.G."/>
            <person name="Mulabisana J."/>
            <person name="Rey C.M.E."/>
            <person name="Odeny D.A."/>
            <person name="Esterhuizen L."/>
        </authorList>
    </citation>
    <scope>NUCLEOTIDE SEQUENCE</scope>
    <source>
        <strain evidence="1">WCKT10</strain>
    </source>
</reference>